<evidence type="ECO:0000313" key="1">
    <source>
        <dbReference type="EMBL" id="KIO16794.1"/>
    </source>
</evidence>
<protein>
    <submittedName>
        <fullName evidence="1">Uncharacterized protein</fullName>
    </submittedName>
</protein>
<keyword evidence="2" id="KW-1185">Reference proteome</keyword>
<sequence>MSSEAGYFPRSAMVTSFNAIVQLCLQHAPEPTSMGISFPLPQGGSSQRYIFERIEPQWTLQAAQVFHEFEKDDVVYIVMEEIQGETIEQLAIGPLDGSLMEHHMFPDLKAATHYGSKAALGDHIKRIFKLTRDNLDVDFEEDARILWPADFHGANFKFVGEKVYWFDYRNVNVLPESFQIHDLTNSRHWIASNIGRRYLGLQPTTKSSMASYSLPVDTGWSQLTERPLPYLSRQTKRTIANAAAIQRATLRLWTSEISNLGKNLT</sequence>
<gene>
    <name evidence="1" type="ORF">M407DRAFT_230662</name>
</gene>
<dbReference type="HOGENOM" id="CLU_1050508_0_0_1"/>
<dbReference type="EMBL" id="KN823483">
    <property type="protein sequence ID" value="KIO16794.1"/>
    <property type="molecule type" value="Genomic_DNA"/>
</dbReference>
<evidence type="ECO:0000313" key="2">
    <source>
        <dbReference type="Proteomes" id="UP000054248"/>
    </source>
</evidence>
<organism evidence="1 2">
    <name type="scientific">Tulasnella calospora MUT 4182</name>
    <dbReference type="NCBI Taxonomy" id="1051891"/>
    <lineage>
        <taxon>Eukaryota</taxon>
        <taxon>Fungi</taxon>
        <taxon>Dikarya</taxon>
        <taxon>Basidiomycota</taxon>
        <taxon>Agaricomycotina</taxon>
        <taxon>Agaricomycetes</taxon>
        <taxon>Cantharellales</taxon>
        <taxon>Tulasnellaceae</taxon>
        <taxon>Tulasnella</taxon>
    </lineage>
</organism>
<accession>A0A0C3Q2T9</accession>
<dbReference type="AlphaFoldDB" id="A0A0C3Q2T9"/>
<dbReference type="OrthoDB" id="3250044at2759"/>
<name>A0A0C3Q2T9_9AGAM</name>
<proteinExistence type="predicted"/>
<dbReference type="Proteomes" id="UP000054248">
    <property type="component" value="Unassembled WGS sequence"/>
</dbReference>
<reference evidence="2" key="2">
    <citation type="submission" date="2015-01" db="EMBL/GenBank/DDBJ databases">
        <title>Evolutionary Origins and Diversification of the Mycorrhizal Mutualists.</title>
        <authorList>
            <consortium name="DOE Joint Genome Institute"/>
            <consortium name="Mycorrhizal Genomics Consortium"/>
            <person name="Kohler A."/>
            <person name="Kuo A."/>
            <person name="Nagy L.G."/>
            <person name="Floudas D."/>
            <person name="Copeland A."/>
            <person name="Barry K.W."/>
            <person name="Cichocki N."/>
            <person name="Veneault-Fourrey C."/>
            <person name="LaButti K."/>
            <person name="Lindquist E.A."/>
            <person name="Lipzen A."/>
            <person name="Lundell T."/>
            <person name="Morin E."/>
            <person name="Murat C."/>
            <person name="Riley R."/>
            <person name="Ohm R."/>
            <person name="Sun H."/>
            <person name="Tunlid A."/>
            <person name="Henrissat B."/>
            <person name="Grigoriev I.V."/>
            <person name="Hibbett D.S."/>
            <person name="Martin F."/>
        </authorList>
    </citation>
    <scope>NUCLEOTIDE SEQUENCE [LARGE SCALE GENOMIC DNA]</scope>
    <source>
        <strain evidence="2">MUT 4182</strain>
    </source>
</reference>
<reference evidence="1 2" key="1">
    <citation type="submission" date="2014-04" db="EMBL/GenBank/DDBJ databases">
        <authorList>
            <consortium name="DOE Joint Genome Institute"/>
            <person name="Kuo A."/>
            <person name="Girlanda M."/>
            <person name="Perotto S."/>
            <person name="Kohler A."/>
            <person name="Nagy L.G."/>
            <person name="Floudas D."/>
            <person name="Copeland A."/>
            <person name="Barry K.W."/>
            <person name="Cichocki N."/>
            <person name="Veneault-Fourrey C."/>
            <person name="LaButti K."/>
            <person name="Lindquist E.A."/>
            <person name="Lipzen A."/>
            <person name="Lundell T."/>
            <person name="Morin E."/>
            <person name="Murat C."/>
            <person name="Sun H."/>
            <person name="Tunlid A."/>
            <person name="Henrissat B."/>
            <person name="Grigoriev I.V."/>
            <person name="Hibbett D.S."/>
            <person name="Martin F."/>
            <person name="Nordberg H.P."/>
            <person name="Cantor M.N."/>
            <person name="Hua S.X."/>
        </authorList>
    </citation>
    <scope>NUCLEOTIDE SEQUENCE [LARGE SCALE GENOMIC DNA]</scope>
    <source>
        <strain evidence="1 2">MUT 4182</strain>
    </source>
</reference>